<reference evidence="2 4" key="2">
    <citation type="submission" date="2017-03" db="EMBL/GenBank/DDBJ databases">
        <title>Complete sequence of Clostridium formicaceticum DSM 92.</title>
        <authorList>
            <person name="Poehlein A."/>
            <person name="Karl M."/>
            <person name="Bengelsdorf F.R."/>
            <person name="Duerre P."/>
            <person name="Daniel R."/>
        </authorList>
    </citation>
    <scope>NUCLEOTIDE SEQUENCE [LARGE SCALE GENOMIC DNA]</scope>
    <source>
        <strain evidence="2 4">DSM 92</strain>
    </source>
</reference>
<dbReference type="Proteomes" id="UP000177894">
    <property type="component" value="Chromosome"/>
</dbReference>
<evidence type="ECO:0000313" key="4">
    <source>
        <dbReference type="Proteomes" id="UP000192478"/>
    </source>
</evidence>
<dbReference type="Proteomes" id="UP000192478">
    <property type="component" value="Chromosome"/>
</dbReference>
<organism evidence="2 4">
    <name type="scientific">Clostridium formicaceticum</name>
    <dbReference type="NCBI Taxonomy" id="1497"/>
    <lineage>
        <taxon>Bacteria</taxon>
        <taxon>Bacillati</taxon>
        <taxon>Bacillota</taxon>
        <taxon>Clostridia</taxon>
        <taxon>Eubacteriales</taxon>
        <taxon>Clostridiaceae</taxon>
        <taxon>Clostridium</taxon>
    </lineage>
</organism>
<name>A0AAC9RK27_9CLOT</name>
<protein>
    <submittedName>
        <fullName evidence="2">Uncharacterized protein</fullName>
    </submittedName>
</protein>
<evidence type="ECO:0000313" key="1">
    <source>
        <dbReference type="EMBL" id="AOY77984.1"/>
    </source>
</evidence>
<evidence type="ECO:0000313" key="2">
    <source>
        <dbReference type="EMBL" id="ARE88611.1"/>
    </source>
</evidence>
<proteinExistence type="predicted"/>
<evidence type="ECO:0000313" key="3">
    <source>
        <dbReference type="Proteomes" id="UP000177894"/>
    </source>
</evidence>
<sequence>MLYEYAPINFTRLRIKLRPYVLKFKVMEAYPWVKLPQILGYGIIWDKSYQTLDRGKKEKIGDVYYYIPR</sequence>
<dbReference type="EMBL" id="CP017603">
    <property type="protein sequence ID" value="AOY77984.1"/>
    <property type="molecule type" value="Genomic_DNA"/>
</dbReference>
<dbReference type="AlphaFoldDB" id="A0AAC9RK27"/>
<gene>
    <name evidence="1" type="ORF">BJL90_20220</name>
    <name evidence="2" type="ORF">CLFO_30170</name>
</gene>
<reference evidence="1 3" key="1">
    <citation type="submission" date="2016-10" db="EMBL/GenBank/DDBJ databases">
        <title>Complete Genome Sequence of Acetogen Clostridium formicoaceticum ATCC 27076.</title>
        <authorList>
            <person name="Bao T."/>
            <person name="Cheng C."/>
            <person name="Zhao J."/>
            <person name="Yang S.-T."/>
            <person name="Wang J."/>
            <person name="Wang M."/>
        </authorList>
    </citation>
    <scope>NUCLEOTIDE SEQUENCE [LARGE SCALE GENOMIC DNA]</scope>
    <source>
        <strain evidence="1 3">ATCC 27076</strain>
    </source>
</reference>
<accession>A0AAC9RK27</accession>
<keyword evidence="3" id="KW-1185">Reference proteome</keyword>
<dbReference type="EMBL" id="CP020559">
    <property type="protein sequence ID" value="ARE88611.1"/>
    <property type="molecule type" value="Genomic_DNA"/>
</dbReference>
<dbReference type="KEGG" id="cfm:BJL90_20220"/>